<dbReference type="EMBL" id="CP003346">
    <property type="protein sequence ID" value="AGA79882.1"/>
    <property type="molecule type" value="Genomic_DNA"/>
</dbReference>
<dbReference type="OrthoDB" id="9760067at2"/>
<dbReference type="Pfam" id="PF13007">
    <property type="entry name" value="LZ_Tnp_IS66"/>
    <property type="match status" value="1"/>
</dbReference>
<dbReference type="NCBIfam" id="NF033517">
    <property type="entry name" value="transpos_IS66"/>
    <property type="match status" value="1"/>
</dbReference>
<evidence type="ECO:0000259" key="2">
    <source>
        <dbReference type="Pfam" id="PF03050"/>
    </source>
</evidence>
<dbReference type="Pfam" id="PF03050">
    <property type="entry name" value="DDE_Tnp_IS66"/>
    <property type="match status" value="1"/>
</dbReference>
<dbReference type="Proteomes" id="UP000010796">
    <property type="component" value="Chromosome"/>
</dbReference>
<keyword evidence="1" id="KW-0175">Coiled coil</keyword>
<dbReference type="KEGG" id="evi:Echvi_3260"/>
<dbReference type="eggNOG" id="COG4974">
    <property type="taxonomic scope" value="Bacteria"/>
</dbReference>
<keyword evidence="10" id="KW-1185">Reference proteome</keyword>
<dbReference type="HOGENOM" id="CLU_023034_0_2_10"/>
<dbReference type="KEGG" id="evi:Echvi_4288"/>
<dbReference type="KEGG" id="evi:Echvi_4384"/>
<evidence type="ECO:0000256" key="1">
    <source>
        <dbReference type="SAM" id="Coils"/>
    </source>
</evidence>
<organism evidence="6 10">
    <name type="scientific">Echinicola vietnamensis (strain DSM 17526 / LMG 23754 / KMM 6221)</name>
    <dbReference type="NCBI Taxonomy" id="926556"/>
    <lineage>
        <taxon>Bacteria</taxon>
        <taxon>Pseudomonadati</taxon>
        <taxon>Bacteroidota</taxon>
        <taxon>Cytophagia</taxon>
        <taxon>Cytophagales</taxon>
        <taxon>Cyclobacteriaceae</taxon>
        <taxon>Echinicola</taxon>
    </lineage>
</organism>
<name>L0G2W3_ECHVK</name>
<dbReference type="KEGG" id="evi:Echvi_3899"/>
<evidence type="ECO:0000259" key="4">
    <source>
        <dbReference type="Pfam" id="PF13007"/>
    </source>
</evidence>
<dbReference type="InterPro" id="IPR052344">
    <property type="entry name" value="Transposase-related"/>
</dbReference>
<sequence length="517" mass="60212">MSKPLDQLTKAELLALLQKSEQQVADRERVIAEKERILAEKEAYEKQLLAMIEKFKRMSFAQKRERFLGNKDQMALPFEPDQEQEQQQQEGFSRKVEYIRKKRPAHTGRQPLPDHLPVEEIEIHPEGDLSGMECIGKEVTEELDYIPAQYIRRRYIRYKYAPKDRYSSAGVKIGLLPERAIPKGIPGYGLLTDILTRKYLEHMPLYRQAQRFKREKIPIAPTTLEGWVKQGLEKLEPLYDCLVDDTKAMGYLMVDESTIRVLDSDNKKGACHTGYYWVYHNPLENTVLFDYRPTRSKEGPSAILENFQGYLQSDGYGVYEHYVANKQVTHLACWAHARRKFFETLVENKKAASEALGFIGKLYDVERKAKKENLSAEDRKKLRLDEALPVINKMSEWIKKQLPKALPKSGLRKALFYSANRWAELSNYLYDGKLEIDNNPVEREIRSMVVGRKNYLFAGSHKAAQRAAMIYSFFGICKLHDVNPQQWLEHALRNIMTTNHKNIRDLYPQNFNQTTRG</sequence>
<evidence type="ECO:0000313" key="7">
    <source>
        <dbReference type="EMBL" id="AGA80110.1"/>
    </source>
</evidence>
<gene>
    <name evidence="5" type="ordered locus">Echvi_3260</name>
    <name evidence="6" type="ordered locus">Echvi_3667</name>
    <name evidence="7" type="ordered locus">Echvi_3899</name>
    <name evidence="8" type="ordered locus">Echvi_4288</name>
    <name evidence="9" type="ordered locus">Echvi_4384</name>
</gene>
<accession>L0G2W3</accession>
<dbReference type="InterPro" id="IPR024474">
    <property type="entry name" value="Znf_dom_IS66"/>
</dbReference>
<dbReference type="AlphaFoldDB" id="L0G2W3"/>
<reference evidence="6" key="2">
    <citation type="submission" date="2012-02" db="EMBL/GenBank/DDBJ databases">
        <title>The complete genome of Echinicola vietnamensis DSM 17526.</title>
        <authorList>
            <consortium name="US DOE Joint Genome Institute (JGI-PGF)"/>
            <person name="Lucas S."/>
            <person name="Copeland A."/>
            <person name="Lapidus A."/>
            <person name="Glavina del Rio T."/>
            <person name="Dalin E."/>
            <person name="Tice H."/>
            <person name="Bruce D."/>
            <person name="Goodwin L."/>
            <person name="Pitluck S."/>
            <person name="Peters L."/>
            <person name="Ovchinnikova G."/>
            <person name="Teshima H."/>
            <person name="Kyrpides N."/>
            <person name="Mavromatis K."/>
            <person name="Ivanova N."/>
            <person name="Brettin T."/>
            <person name="Detter J.C."/>
            <person name="Han C."/>
            <person name="Larimer F."/>
            <person name="Land M."/>
            <person name="Hauser L."/>
            <person name="Markowitz V."/>
            <person name="Cheng J.-F."/>
            <person name="Hugenholtz P."/>
            <person name="Woyke T."/>
            <person name="Wu D."/>
            <person name="Brambilla E."/>
            <person name="Klenk H.-P."/>
            <person name="Eisen J.A."/>
        </authorList>
    </citation>
    <scope>NUCLEOTIDE SEQUENCE</scope>
    <source>
        <strain evidence="6">DSM 17526</strain>
    </source>
</reference>
<dbReference type="EMBL" id="CP003346">
    <property type="protein sequence ID" value="AGA79486.1"/>
    <property type="molecule type" value="Genomic_DNA"/>
</dbReference>
<dbReference type="STRING" id="926556.Echvi_3260"/>
<dbReference type="InterPro" id="IPR024463">
    <property type="entry name" value="Transposase_TnpC_homeodom"/>
</dbReference>
<dbReference type="PANTHER" id="PTHR33678">
    <property type="entry name" value="BLL1576 PROTEIN"/>
    <property type="match status" value="1"/>
</dbReference>
<dbReference type="PANTHER" id="PTHR33678:SF1">
    <property type="entry name" value="BLL1576 PROTEIN"/>
    <property type="match status" value="1"/>
</dbReference>
<feature type="domain" description="Transposase TnpC homeodomain" evidence="4">
    <location>
        <begin position="47"/>
        <end position="121"/>
    </location>
</feature>
<dbReference type="PATRIC" id="fig|926556.3.peg.3436"/>
<dbReference type="KEGG" id="evi:Echvi_3667"/>
<protein>
    <submittedName>
        <fullName evidence="6">Transposase</fullName>
    </submittedName>
</protein>
<dbReference type="EMBL" id="CP003346">
    <property type="protein sequence ID" value="AGA80110.1"/>
    <property type="molecule type" value="Genomic_DNA"/>
</dbReference>
<evidence type="ECO:0000313" key="10">
    <source>
        <dbReference type="Proteomes" id="UP000010796"/>
    </source>
</evidence>
<evidence type="ECO:0000313" key="8">
    <source>
        <dbReference type="EMBL" id="AGA80480.1"/>
    </source>
</evidence>
<dbReference type="EMBL" id="CP003346">
    <property type="protein sequence ID" value="AGA80480.1"/>
    <property type="molecule type" value="Genomic_DNA"/>
</dbReference>
<proteinExistence type="predicted"/>
<feature type="coiled-coil region" evidence="1">
    <location>
        <begin position="17"/>
        <end position="54"/>
    </location>
</feature>
<reference evidence="10" key="1">
    <citation type="submission" date="2012-02" db="EMBL/GenBank/DDBJ databases">
        <title>The complete genome of Echinicola vietnamensis DSM 17526.</title>
        <authorList>
            <person name="Lucas S."/>
            <person name="Copeland A."/>
            <person name="Lapidus A."/>
            <person name="Glavina del Rio T."/>
            <person name="Dalin E."/>
            <person name="Tice H."/>
            <person name="Bruce D."/>
            <person name="Goodwin L."/>
            <person name="Pitluck S."/>
            <person name="Peters L."/>
            <person name="Ovchinnikova G."/>
            <person name="Teshima H."/>
            <person name="Kyrpides N."/>
            <person name="Mavromatis K."/>
            <person name="Ivanova N."/>
            <person name="Brettin T."/>
            <person name="Detter J.C."/>
            <person name="Han C."/>
            <person name="Larimer F."/>
            <person name="Land M."/>
            <person name="Hauser L."/>
            <person name="Markowitz V."/>
            <person name="Cheng J.-F."/>
            <person name="Hugenholtz P."/>
            <person name="Woyke T."/>
            <person name="Wu D."/>
            <person name="Brambilla E."/>
            <person name="Klenk H.-P."/>
            <person name="Eisen J.A."/>
        </authorList>
    </citation>
    <scope>NUCLEOTIDE SEQUENCE [LARGE SCALE GENOMIC DNA]</scope>
    <source>
        <strain evidence="10">DSM 17526 / LMG 23754 / KMM 6221</strain>
    </source>
</reference>
<feature type="domain" description="Transposase IS66 zinc-finger binding" evidence="3">
    <location>
        <begin position="132"/>
        <end position="161"/>
    </location>
</feature>
<dbReference type="EMBL" id="CP003346">
    <property type="protein sequence ID" value="AGA80568.1"/>
    <property type="molecule type" value="Genomic_DNA"/>
</dbReference>
<dbReference type="InterPro" id="IPR004291">
    <property type="entry name" value="Transposase_IS66_central"/>
</dbReference>
<feature type="domain" description="Transposase IS66 central" evidence="2">
    <location>
        <begin position="183"/>
        <end position="465"/>
    </location>
</feature>
<evidence type="ECO:0000313" key="6">
    <source>
        <dbReference type="EMBL" id="AGA79882.1"/>
    </source>
</evidence>
<evidence type="ECO:0000313" key="9">
    <source>
        <dbReference type="EMBL" id="AGA80568.1"/>
    </source>
</evidence>
<evidence type="ECO:0000259" key="3">
    <source>
        <dbReference type="Pfam" id="PF13005"/>
    </source>
</evidence>
<evidence type="ECO:0000313" key="5">
    <source>
        <dbReference type="EMBL" id="AGA79486.1"/>
    </source>
</evidence>
<dbReference type="Pfam" id="PF13005">
    <property type="entry name" value="zf-IS66"/>
    <property type="match status" value="1"/>
</dbReference>
<dbReference type="RefSeq" id="WP_015267032.1">
    <property type="nucleotide sequence ID" value="NC_019904.1"/>
</dbReference>